<dbReference type="EMBL" id="NHON01000085">
    <property type="protein sequence ID" value="OWJ63587.1"/>
    <property type="molecule type" value="Genomic_DNA"/>
</dbReference>
<dbReference type="RefSeq" id="WP_088155591.1">
    <property type="nucleotide sequence ID" value="NZ_NHON01000085.1"/>
</dbReference>
<evidence type="ECO:0000313" key="2">
    <source>
        <dbReference type="EMBL" id="OWJ63587.1"/>
    </source>
</evidence>
<proteinExistence type="predicted"/>
<sequence length="206" mass="20366">MLRILVIASVLAIPAGPCLAQSTSSATGNATSNAVNNAGATAGAISAGGTVSIVNGAPGDSSLRYRGSYTVHNTPDIVAPGLTAGLNTCAGSYAAGVAVAGFGLTGGGTTVDEGCERRNMAALLGQMGEGDAAREVLCDDDVVRSAFARVGRPCIVDRPKVQAVSAQPATGLPAAAQPAVAALPPAPPRIVTMQPIVSRGDPGYQR</sequence>
<name>A0A211ZEN3_9PROT</name>
<keyword evidence="1" id="KW-0732">Signal</keyword>
<dbReference type="OrthoDB" id="8236119at2"/>
<feature type="signal peptide" evidence="1">
    <location>
        <begin position="1"/>
        <end position="20"/>
    </location>
</feature>
<dbReference type="Proteomes" id="UP000196655">
    <property type="component" value="Unassembled WGS sequence"/>
</dbReference>
<accession>A0A211ZEN3</accession>
<evidence type="ECO:0000313" key="3">
    <source>
        <dbReference type="Proteomes" id="UP000196655"/>
    </source>
</evidence>
<protein>
    <submittedName>
        <fullName evidence="2">Uncharacterized protein</fullName>
    </submittedName>
</protein>
<feature type="chain" id="PRO_5012781230" evidence="1">
    <location>
        <begin position="21"/>
        <end position="206"/>
    </location>
</feature>
<reference evidence="3" key="1">
    <citation type="submission" date="2017-05" db="EMBL/GenBank/DDBJ databases">
        <authorList>
            <person name="Macchi M."/>
            <person name="Festa S."/>
            <person name="Coppotelli B.M."/>
            <person name="Morelli I.S."/>
        </authorList>
    </citation>
    <scope>NUCLEOTIDE SEQUENCE [LARGE SCALE GENOMIC DNA]</scope>
    <source>
        <strain evidence="3">I</strain>
    </source>
</reference>
<comment type="caution">
    <text evidence="2">The sequence shown here is derived from an EMBL/GenBank/DDBJ whole genome shotgun (WGS) entry which is preliminary data.</text>
</comment>
<dbReference type="AlphaFoldDB" id="A0A211ZEN3"/>
<gene>
    <name evidence="2" type="ORF">BWR60_29020</name>
</gene>
<evidence type="ECO:0000256" key="1">
    <source>
        <dbReference type="SAM" id="SignalP"/>
    </source>
</evidence>
<keyword evidence="3" id="KW-1185">Reference proteome</keyword>
<organism evidence="2 3">
    <name type="scientific">Inquilinus limosus</name>
    <dbReference type="NCBI Taxonomy" id="171674"/>
    <lineage>
        <taxon>Bacteria</taxon>
        <taxon>Pseudomonadati</taxon>
        <taxon>Pseudomonadota</taxon>
        <taxon>Alphaproteobacteria</taxon>
        <taxon>Rhodospirillales</taxon>
        <taxon>Rhodospirillaceae</taxon>
        <taxon>Inquilinus</taxon>
    </lineage>
</organism>